<evidence type="ECO:0000313" key="2">
    <source>
        <dbReference type="Proteomes" id="UP001211065"/>
    </source>
</evidence>
<name>A0AAD5U623_9FUNG</name>
<protein>
    <submittedName>
        <fullName evidence="1">Uncharacterized protein</fullName>
    </submittedName>
</protein>
<keyword evidence="2" id="KW-1185">Reference proteome</keyword>
<organism evidence="1 2">
    <name type="scientific">Clydaea vesicula</name>
    <dbReference type="NCBI Taxonomy" id="447962"/>
    <lineage>
        <taxon>Eukaryota</taxon>
        <taxon>Fungi</taxon>
        <taxon>Fungi incertae sedis</taxon>
        <taxon>Chytridiomycota</taxon>
        <taxon>Chytridiomycota incertae sedis</taxon>
        <taxon>Chytridiomycetes</taxon>
        <taxon>Lobulomycetales</taxon>
        <taxon>Lobulomycetaceae</taxon>
        <taxon>Clydaea</taxon>
    </lineage>
</organism>
<evidence type="ECO:0000313" key="1">
    <source>
        <dbReference type="EMBL" id="KAJ3222717.1"/>
    </source>
</evidence>
<accession>A0AAD5U623</accession>
<dbReference type="EMBL" id="JADGJW010000162">
    <property type="protein sequence ID" value="KAJ3222717.1"/>
    <property type="molecule type" value="Genomic_DNA"/>
</dbReference>
<feature type="non-terminal residue" evidence="1">
    <location>
        <position position="1"/>
    </location>
</feature>
<dbReference type="Proteomes" id="UP001211065">
    <property type="component" value="Unassembled WGS sequence"/>
</dbReference>
<dbReference type="AlphaFoldDB" id="A0AAD5U623"/>
<proteinExistence type="predicted"/>
<gene>
    <name evidence="1" type="ORF">HK099_001983</name>
</gene>
<sequence>MLAIKNRQEKLAASQLQQFQLQPQEQKKIRKKEKLASIEMLNKITLSNPDNTQEKKFNYSLYDNCDTSNPFVSNCENAYTNERNIALKFSSQNDLTSGQDTGNVQLSATSVDQMENSTNALYNTKENLSSLCGHIGRVAFKASKENISISPEDIASRLTNPQNMTGIHRYQTEPAKFEFHGNHLNFKVPPKKVKKKPNIEV</sequence>
<comment type="caution">
    <text evidence="1">The sequence shown here is derived from an EMBL/GenBank/DDBJ whole genome shotgun (WGS) entry which is preliminary data.</text>
</comment>
<reference evidence="1" key="1">
    <citation type="submission" date="2020-05" db="EMBL/GenBank/DDBJ databases">
        <title>Phylogenomic resolution of chytrid fungi.</title>
        <authorList>
            <person name="Stajich J.E."/>
            <person name="Amses K."/>
            <person name="Simmons R."/>
            <person name="Seto K."/>
            <person name="Myers J."/>
            <person name="Bonds A."/>
            <person name="Quandt C.A."/>
            <person name="Barry K."/>
            <person name="Liu P."/>
            <person name="Grigoriev I."/>
            <person name="Longcore J.E."/>
            <person name="James T.Y."/>
        </authorList>
    </citation>
    <scope>NUCLEOTIDE SEQUENCE</scope>
    <source>
        <strain evidence="1">JEL0476</strain>
    </source>
</reference>